<dbReference type="PANTHER" id="PTHR11365">
    <property type="entry name" value="5-OXOPROLINASE RELATED"/>
    <property type="match status" value="1"/>
</dbReference>
<reference evidence="3 4" key="1">
    <citation type="submission" date="2021-10" db="EMBL/GenBank/DDBJ databases">
        <title>Anaerobic single-cell dispensing facilitates the cultivation of human gut bacteria.</title>
        <authorList>
            <person name="Afrizal A."/>
        </authorList>
    </citation>
    <scope>NUCLEOTIDE SEQUENCE [LARGE SCALE GENOMIC DNA]</scope>
    <source>
        <strain evidence="3 4">CLA-AA-H270</strain>
    </source>
</reference>
<accession>A0AAW4VWV4</accession>
<dbReference type="InterPro" id="IPR045079">
    <property type="entry name" value="Oxoprolinase-like"/>
</dbReference>
<evidence type="ECO:0000313" key="3">
    <source>
        <dbReference type="EMBL" id="MCC2175945.1"/>
    </source>
</evidence>
<dbReference type="InterPro" id="IPR002821">
    <property type="entry name" value="Hydantoinase_A"/>
</dbReference>
<dbReference type="PANTHER" id="PTHR11365:SF2">
    <property type="entry name" value="5-OXOPROLINASE"/>
    <property type="match status" value="1"/>
</dbReference>
<feature type="domain" description="Hydantoinase A/oxoprolinase" evidence="1">
    <location>
        <begin position="178"/>
        <end position="320"/>
    </location>
</feature>
<dbReference type="GO" id="GO:0006749">
    <property type="term" value="P:glutathione metabolic process"/>
    <property type="evidence" value="ECO:0007669"/>
    <property type="project" value="TreeGrafter"/>
</dbReference>
<evidence type="ECO:0000313" key="4">
    <source>
        <dbReference type="Proteomes" id="UP001298753"/>
    </source>
</evidence>
<dbReference type="InterPro" id="IPR043129">
    <property type="entry name" value="ATPase_NBD"/>
</dbReference>
<dbReference type="Pfam" id="PF01968">
    <property type="entry name" value="Hydantoinase_A"/>
    <property type="match status" value="1"/>
</dbReference>
<name>A0AAW4VWV4_9FIRM</name>
<dbReference type="RefSeq" id="WP_227600093.1">
    <property type="nucleotide sequence ID" value="NZ_JAJEPX010000003.1"/>
</dbReference>
<dbReference type="GeneID" id="98661299"/>
<organism evidence="3 4">
    <name type="scientific">Agathobaculum butyriciproducens</name>
    <dbReference type="NCBI Taxonomy" id="1628085"/>
    <lineage>
        <taxon>Bacteria</taxon>
        <taxon>Bacillati</taxon>
        <taxon>Bacillota</taxon>
        <taxon>Clostridia</taxon>
        <taxon>Eubacteriales</taxon>
        <taxon>Butyricicoccaceae</taxon>
        <taxon>Agathobaculum</taxon>
    </lineage>
</organism>
<evidence type="ECO:0000259" key="1">
    <source>
        <dbReference type="Pfam" id="PF01968"/>
    </source>
</evidence>
<dbReference type="EMBL" id="JAJEPX010000003">
    <property type="protein sequence ID" value="MCC2175945.1"/>
    <property type="molecule type" value="Genomic_DNA"/>
</dbReference>
<keyword evidence="4" id="KW-1185">Reference proteome</keyword>
<dbReference type="Pfam" id="PF05378">
    <property type="entry name" value="Hydant_A_N"/>
    <property type="match status" value="1"/>
</dbReference>
<feature type="domain" description="Hydantoinase/oxoprolinase N-terminal" evidence="2">
    <location>
        <begin position="5"/>
        <end position="158"/>
    </location>
</feature>
<gene>
    <name evidence="3" type="ORF">LKD22_02155</name>
</gene>
<dbReference type="Proteomes" id="UP001298753">
    <property type="component" value="Unassembled WGS sequence"/>
</dbReference>
<dbReference type="GO" id="GO:0017168">
    <property type="term" value="F:5-oxoprolinase (ATP-hydrolyzing) activity"/>
    <property type="evidence" value="ECO:0007669"/>
    <property type="project" value="TreeGrafter"/>
</dbReference>
<evidence type="ECO:0000259" key="2">
    <source>
        <dbReference type="Pfam" id="PF05378"/>
    </source>
</evidence>
<sequence>MPVILGIDTGGTYTDSVIVDAVSRQVLCKAKAFTTRQDLLCGIAQSLDRMHYAHPDEIVMVCLSTTLATNAVVEGQSDRVGALLLGRDAAGSLPAVQVRRLRGTLDIKGRILEDISPEEIIAAANAFRGQVDAVAISGFASVRNPVHEARVRQIIQQELDVPVVCAHELSSALGFQERTVTAVLNAALIPNIRALIDSTDLALAQRKIHAPIMIVKGDGSLMRAEYARSRPIETVLSGPAASIVGGLFLSGVSDALLLDMGGTTTDLAEVKNGRVTISAAGATVSGWRTQLRAAEISTFGAGGDSRLHWAPDGQLSIGPQRVLPLCVAGIRNPKLAEELRHYVPPADYMLFEEQVCECYAFVRPPRYRSMNPQEQQLQNLLKDGPHSLFYLAHHMQKDAEKLGLSALVQQGVLQRCGLTPTDLLHVRGDMTRWNTDAARQGAQLMAERHSLPLADFLQTAFDTVQNRLKETCIQAAADFAHSNISLQDSSARFFLNGHSSLLQTEIRLKRPVVALGAPVAAWLPEVCRSLHTELIIPEHAEVANAVGAAVGQVMVTAEALIRPDQYHKGYIVHSASGSQWFEQLPEAEAWAEQTLRDYVCGLAAQAGGGQLTIDCRAVPTYTPSFTGGQRTFIQTKITATVLGSPQWTEPSKEC</sequence>
<comment type="caution">
    <text evidence="3">The sequence shown here is derived from an EMBL/GenBank/DDBJ whole genome shotgun (WGS) entry which is preliminary data.</text>
</comment>
<proteinExistence type="predicted"/>
<dbReference type="InterPro" id="IPR008040">
    <property type="entry name" value="Hydant_A_N"/>
</dbReference>
<dbReference type="GO" id="GO:0005829">
    <property type="term" value="C:cytosol"/>
    <property type="evidence" value="ECO:0007669"/>
    <property type="project" value="TreeGrafter"/>
</dbReference>
<dbReference type="SUPFAM" id="SSF53067">
    <property type="entry name" value="Actin-like ATPase domain"/>
    <property type="match status" value="1"/>
</dbReference>
<protein>
    <submittedName>
        <fullName evidence="3">Hydantoinase/oxoprolinase family protein</fullName>
    </submittedName>
</protein>
<dbReference type="AlphaFoldDB" id="A0AAW4VWV4"/>